<evidence type="ECO:0000313" key="2">
    <source>
        <dbReference type="EMBL" id="TDK26406.1"/>
    </source>
</evidence>
<dbReference type="EMBL" id="SMTK01000002">
    <property type="protein sequence ID" value="TDK26406.1"/>
    <property type="molecule type" value="Genomic_DNA"/>
</dbReference>
<sequence>MVNNDSSLESLVARFLQALANKDAAGVEALFADEIDWFVPGHPDLPWTGARSKGSQVAEYFHTMWPHFDSDKSSVQLDKLVLSGEDAVIFATFAHTARSTGRSFVTPAVLHLVAADGEFVRMHLSEDTEAVARAFFD</sequence>
<dbReference type="RefSeq" id="WP_133402769.1">
    <property type="nucleotide sequence ID" value="NZ_SMTK01000002.1"/>
</dbReference>
<dbReference type="InterPro" id="IPR032710">
    <property type="entry name" value="NTF2-like_dom_sf"/>
</dbReference>
<protein>
    <submittedName>
        <fullName evidence="2">Nuclear transport factor 2 family protein</fullName>
    </submittedName>
</protein>
<dbReference type="SUPFAM" id="SSF54427">
    <property type="entry name" value="NTF2-like"/>
    <property type="match status" value="1"/>
</dbReference>
<proteinExistence type="predicted"/>
<reference evidence="2 3" key="1">
    <citation type="submission" date="2019-03" db="EMBL/GenBank/DDBJ databases">
        <title>Arthrobacter sp. nov., an bacterium isolated from biocrust in Mu Us Desert.</title>
        <authorList>
            <person name="Lixiong L."/>
        </authorList>
    </citation>
    <scope>NUCLEOTIDE SEQUENCE [LARGE SCALE GENOMIC DNA]</scope>
    <source>
        <strain evidence="2 3">SLN-3</strain>
    </source>
</reference>
<dbReference type="OrthoDB" id="8722217at2"/>
<keyword evidence="3" id="KW-1185">Reference proteome</keyword>
<dbReference type="AlphaFoldDB" id="A0A4R5TYU6"/>
<dbReference type="Gene3D" id="3.10.450.50">
    <property type="match status" value="1"/>
</dbReference>
<organism evidence="2 3">
    <name type="scientific">Arthrobacter crusticola</name>
    <dbReference type="NCBI Taxonomy" id="2547960"/>
    <lineage>
        <taxon>Bacteria</taxon>
        <taxon>Bacillati</taxon>
        <taxon>Actinomycetota</taxon>
        <taxon>Actinomycetes</taxon>
        <taxon>Micrococcales</taxon>
        <taxon>Micrococcaceae</taxon>
        <taxon>Arthrobacter</taxon>
    </lineage>
</organism>
<comment type="caution">
    <text evidence="2">The sequence shown here is derived from an EMBL/GenBank/DDBJ whole genome shotgun (WGS) entry which is preliminary data.</text>
</comment>
<feature type="domain" description="SnoaL-like" evidence="1">
    <location>
        <begin position="12"/>
        <end position="122"/>
    </location>
</feature>
<dbReference type="Proteomes" id="UP000295411">
    <property type="component" value="Unassembled WGS sequence"/>
</dbReference>
<accession>A0A4R5TYU6</accession>
<gene>
    <name evidence="2" type="ORF">E2F48_04185</name>
</gene>
<dbReference type="InterPro" id="IPR037401">
    <property type="entry name" value="SnoaL-like"/>
</dbReference>
<dbReference type="Pfam" id="PF12680">
    <property type="entry name" value="SnoaL_2"/>
    <property type="match status" value="1"/>
</dbReference>
<name>A0A4R5TYU6_9MICC</name>
<evidence type="ECO:0000313" key="3">
    <source>
        <dbReference type="Proteomes" id="UP000295411"/>
    </source>
</evidence>
<evidence type="ECO:0000259" key="1">
    <source>
        <dbReference type="Pfam" id="PF12680"/>
    </source>
</evidence>